<dbReference type="AlphaFoldDB" id="A0A9P6EC64"/>
<name>A0A9P6EC64_9AGAR</name>
<dbReference type="EMBL" id="MU157872">
    <property type="protein sequence ID" value="KAF9526349.1"/>
    <property type="molecule type" value="Genomic_DNA"/>
</dbReference>
<evidence type="ECO:0000313" key="2">
    <source>
        <dbReference type="EMBL" id="KAF9526349.1"/>
    </source>
</evidence>
<protein>
    <submittedName>
        <fullName evidence="2">Uncharacterized protein</fullName>
    </submittedName>
</protein>
<organism evidence="2 3">
    <name type="scientific">Crepidotus variabilis</name>
    <dbReference type="NCBI Taxonomy" id="179855"/>
    <lineage>
        <taxon>Eukaryota</taxon>
        <taxon>Fungi</taxon>
        <taxon>Dikarya</taxon>
        <taxon>Basidiomycota</taxon>
        <taxon>Agaricomycotina</taxon>
        <taxon>Agaricomycetes</taxon>
        <taxon>Agaricomycetidae</taxon>
        <taxon>Agaricales</taxon>
        <taxon>Agaricineae</taxon>
        <taxon>Crepidotaceae</taxon>
        <taxon>Crepidotus</taxon>
    </lineage>
</organism>
<gene>
    <name evidence="2" type="ORF">CPB83DRAFT_857953</name>
</gene>
<evidence type="ECO:0000313" key="3">
    <source>
        <dbReference type="Proteomes" id="UP000807306"/>
    </source>
</evidence>
<keyword evidence="1" id="KW-0472">Membrane</keyword>
<evidence type="ECO:0000256" key="1">
    <source>
        <dbReference type="SAM" id="Phobius"/>
    </source>
</evidence>
<reference evidence="2" key="1">
    <citation type="submission" date="2020-11" db="EMBL/GenBank/DDBJ databases">
        <authorList>
            <consortium name="DOE Joint Genome Institute"/>
            <person name="Ahrendt S."/>
            <person name="Riley R."/>
            <person name="Andreopoulos W."/>
            <person name="Labutti K."/>
            <person name="Pangilinan J."/>
            <person name="Ruiz-Duenas F.J."/>
            <person name="Barrasa J.M."/>
            <person name="Sanchez-Garcia M."/>
            <person name="Camarero S."/>
            <person name="Miyauchi S."/>
            <person name="Serrano A."/>
            <person name="Linde D."/>
            <person name="Babiker R."/>
            <person name="Drula E."/>
            <person name="Ayuso-Fernandez I."/>
            <person name="Pacheco R."/>
            <person name="Padilla G."/>
            <person name="Ferreira P."/>
            <person name="Barriuso J."/>
            <person name="Kellner H."/>
            <person name="Castanera R."/>
            <person name="Alfaro M."/>
            <person name="Ramirez L."/>
            <person name="Pisabarro A.G."/>
            <person name="Kuo A."/>
            <person name="Tritt A."/>
            <person name="Lipzen A."/>
            <person name="He G."/>
            <person name="Yan M."/>
            <person name="Ng V."/>
            <person name="Cullen D."/>
            <person name="Martin F."/>
            <person name="Rosso M.-N."/>
            <person name="Henrissat B."/>
            <person name="Hibbett D."/>
            <person name="Martinez A.T."/>
            <person name="Grigoriev I.V."/>
        </authorList>
    </citation>
    <scope>NUCLEOTIDE SEQUENCE</scope>
    <source>
        <strain evidence="2">CBS 506.95</strain>
    </source>
</reference>
<dbReference type="Proteomes" id="UP000807306">
    <property type="component" value="Unassembled WGS sequence"/>
</dbReference>
<feature type="transmembrane region" description="Helical" evidence="1">
    <location>
        <begin position="20"/>
        <end position="42"/>
    </location>
</feature>
<keyword evidence="3" id="KW-1185">Reference proteome</keyword>
<proteinExistence type="predicted"/>
<accession>A0A9P6EC64</accession>
<comment type="caution">
    <text evidence="2">The sequence shown here is derived from an EMBL/GenBank/DDBJ whole genome shotgun (WGS) entry which is preliminary data.</text>
</comment>
<keyword evidence="1" id="KW-0812">Transmembrane</keyword>
<keyword evidence="1" id="KW-1133">Transmembrane helix</keyword>
<sequence>MDQPRHRHRTPLLWSQCSRYLLRQLFILELRLLFVFVQAWCGRWSRRRTQIRLRCPLSLPIWLLPLPM</sequence>